<dbReference type="Pfam" id="PF02515">
    <property type="entry name" value="CoA_transf_3"/>
    <property type="match status" value="1"/>
</dbReference>
<dbReference type="Gene3D" id="3.40.50.10540">
    <property type="entry name" value="Crotonobetainyl-coa:carnitine coa-transferase, domain 1"/>
    <property type="match status" value="1"/>
</dbReference>
<dbReference type="InterPro" id="IPR003673">
    <property type="entry name" value="CoA-Trfase_fam_III"/>
</dbReference>
<dbReference type="Gene3D" id="3.30.1540.10">
    <property type="entry name" value="formyl-coa transferase, domain 3"/>
    <property type="match status" value="1"/>
</dbReference>
<evidence type="ECO:0000313" key="3">
    <source>
        <dbReference type="Proteomes" id="UP000315364"/>
    </source>
</evidence>
<organism evidence="2 3">
    <name type="scientific">Devosia ginsengisoli</name>
    <dbReference type="NCBI Taxonomy" id="400770"/>
    <lineage>
        <taxon>Bacteria</taxon>
        <taxon>Pseudomonadati</taxon>
        <taxon>Pseudomonadota</taxon>
        <taxon>Alphaproteobacteria</taxon>
        <taxon>Hyphomicrobiales</taxon>
        <taxon>Devosiaceae</taxon>
        <taxon>Devosia</taxon>
    </lineage>
</organism>
<protein>
    <submittedName>
        <fullName evidence="2">CoA transferase</fullName>
    </submittedName>
</protein>
<proteinExistence type="predicted"/>
<evidence type="ECO:0000256" key="1">
    <source>
        <dbReference type="ARBA" id="ARBA00022679"/>
    </source>
</evidence>
<dbReference type="PANTHER" id="PTHR48207">
    <property type="entry name" value="SUCCINATE--HYDROXYMETHYLGLUTARATE COA-TRANSFERASE"/>
    <property type="match status" value="1"/>
</dbReference>
<name>A0A5B8LTV8_9HYPH</name>
<dbReference type="KEGG" id="dea:FPZ08_13350"/>
<dbReference type="AlphaFoldDB" id="A0A5B8LTV8"/>
<dbReference type="Proteomes" id="UP000315364">
    <property type="component" value="Chromosome"/>
</dbReference>
<dbReference type="OrthoDB" id="5720311at2"/>
<dbReference type="PANTHER" id="PTHR48207:SF4">
    <property type="entry name" value="BLL6097 PROTEIN"/>
    <property type="match status" value="1"/>
</dbReference>
<dbReference type="InterPro" id="IPR044855">
    <property type="entry name" value="CoA-Trfase_III_dom3_sf"/>
</dbReference>
<dbReference type="InterPro" id="IPR023606">
    <property type="entry name" value="CoA-Trfase_III_dom_1_sf"/>
</dbReference>
<dbReference type="InterPro" id="IPR050483">
    <property type="entry name" value="CoA-transferase_III_domain"/>
</dbReference>
<reference evidence="2 3" key="1">
    <citation type="submission" date="2019-07" db="EMBL/GenBank/DDBJ databases">
        <title>Full genome sequence of Devosia sp. Gsoil 520.</title>
        <authorList>
            <person name="Im W.-T."/>
        </authorList>
    </citation>
    <scope>NUCLEOTIDE SEQUENCE [LARGE SCALE GENOMIC DNA]</scope>
    <source>
        <strain evidence="2 3">Gsoil 520</strain>
    </source>
</reference>
<sequence>MTESTPMRALDGIRILDFTQMMMGPLCTQMLADLGADVIKVERPGAGEWMRGMPMMGGSIAGSSSAFHSFNRNKRSIAIDLKDATGRQTLLDLARECDVVTENFRAGVMDRLGLGYEDFKAVNPRIIYASGSGWGQDTELARLNRPGQDLLVQAMSGVMQNTGRRSDPPTACGTPIADYAASQSMAIGILAALMARHQHGVGQRLEVDLFSSTLNVMSQENFVVLNQDVDFERTETGLSTCWNDAPYGVYPTADGWVAIAMCPLDKLARLVEDPSLAELDPWVDRDAIKRRVEMLTRKRDTDAWMADFALADVWAAPVRTSREVMDDLVATNSDRLIRFEHPRAGTLTAIACPIRFSRTPADLRYPSPDVGEHTEDVLRDVLGRDRPAEVAS</sequence>
<keyword evidence="3" id="KW-1185">Reference proteome</keyword>
<gene>
    <name evidence="2" type="ORF">FPZ08_13350</name>
</gene>
<dbReference type="GO" id="GO:0008410">
    <property type="term" value="F:CoA-transferase activity"/>
    <property type="evidence" value="ECO:0007669"/>
    <property type="project" value="TreeGrafter"/>
</dbReference>
<dbReference type="RefSeq" id="WP_146290471.1">
    <property type="nucleotide sequence ID" value="NZ_CP042304.1"/>
</dbReference>
<dbReference type="SUPFAM" id="SSF89796">
    <property type="entry name" value="CoA-transferase family III (CaiB/BaiF)"/>
    <property type="match status" value="1"/>
</dbReference>
<dbReference type="EMBL" id="CP042304">
    <property type="protein sequence ID" value="QDZ11653.1"/>
    <property type="molecule type" value="Genomic_DNA"/>
</dbReference>
<accession>A0A5B8LTV8</accession>
<keyword evidence="1 2" id="KW-0808">Transferase</keyword>
<evidence type="ECO:0000313" key="2">
    <source>
        <dbReference type="EMBL" id="QDZ11653.1"/>
    </source>
</evidence>